<feature type="DNA-binding region" description="OmpR/PhoB-type" evidence="7">
    <location>
        <begin position="138"/>
        <end position="233"/>
    </location>
</feature>
<sequence length="236" mass="25956">MTNTGIRVLMVEDDEVIREATGIGLARLGYQVQGVGDGLEALELLRQLQAEDPVDAVLLDVMLPTMNGTQVCQQLRGFSSVPVIMLSARGEGIDMVTGLDAGADDYLAKPFDLQVLDARLRAVLRRSQRSAQPPAPKASEPAHAPGLSIDPHRLVVSLEGRQIHLTPTEMRILLMLDREPGMVVSRTEILTEVWGYSWDADHRVIDVHMQRLRRKVGAERIETVRGFGYRLAGGSS</sequence>
<keyword evidence="1 6" id="KW-0597">Phosphoprotein</keyword>
<dbReference type="SMART" id="SM00862">
    <property type="entry name" value="Trans_reg_C"/>
    <property type="match status" value="1"/>
</dbReference>
<dbReference type="OrthoDB" id="3197131at2"/>
<accession>A0A4Y4DKF6</accession>
<dbReference type="GO" id="GO:0032993">
    <property type="term" value="C:protein-DNA complex"/>
    <property type="evidence" value="ECO:0007669"/>
    <property type="project" value="TreeGrafter"/>
</dbReference>
<dbReference type="Gene3D" id="1.10.10.10">
    <property type="entry name" value="Winged helix-like DNA-binding domain superfamily/Winged helix DNA-binding domain"/>
    <property type="match status" value="1"/>
</dbReference>
<evidence type="ECO:0000259" key="9">
    <source>
        <dbReference type="PROSITE" id="PS50110"/>
    </source>
</evidence>
<dbReference type="GO" id="GO:0006355">
    <property type="term" value="P:regulation of DNA-templated transcription"/>
    <property type="evidence" value="ECO:0007669"/>
    <property type="project" value="InterPro"/>
</dbReference>
<keyword evidence="12" id="KW-1185">Reference proteome</keyword>
<evidence type="ECO:0000256" key="3">
    <source>
        <dbReference type="ARBA" id="ARBA00023015"/>
    </source>
</evidence>
<dbReference type="PROSITE" id="PS51755">
    <property type="entry name" value="OMPR_PHOB"/>
    <property type="match status" value="1"/>
</dbReference>
<feature type="region of interest" description="Disordered" evidence="8">
    <location>
        <begin position="127"/>
        <end position="148"/>
    </location>
</feature>
<dbReference type="InterPro" id="IPR011006">
    <property type="entry name" value="CheY-like_superfamily"/>
</dbReference>
<evidence type="ECO:0000313" key="11">
    <source>
        <dbReference type="EMBL" id="GED05107.1"/>
    </source>
</evidence>
<dbReference type="GO" id="GO:0005829">
    <property type="term" value="C:cytosol"/>
    <property type="evidence" value="ECO:0007669"/>
    <property type="project" value="TreeGrafter"/>
</dbReference>
<dbReference type="InterPro" id="IPR036388">
    <property type="entry name" value="WH-like_DNA-bd_sf"/>
</dbReference>
<dbReference type="PROSITE" id="PS50110">
    <property type="entry name" value="RESPONSE_REGULATORY"/>
    <property type="match status" value="1"/>
</dbReference>
<evidence type="ECO:0000256" key="1">
    <source>
        <dbReference type="ARBA" id="ARBA00022553"/>
    </source>
</evidence>
<dbReference type="Gene3D" id="3.40.50.2300">
    <property type="match status" value="1"/>
</dbReference>
<feature type="modified residue" description="4-aspartylphosphate" evidence="6">
    <location>
        <position position="60"/>
    </location>
</feature>
<dbReference type="Pfam" id="PF00486">
    <property type="entry name" value="Trans_reg_C"/>
    <property type="match status" value="1"/>
</dbReference>
<name>A0A4Y4DKF6_GLUUR</name>
<dbReference type="RefSeq" id="WP_141361834.1">
    <property type="nucleotide sequence ID" value="NZ_BAAAJL010000003.1"/>
</dbReference>
<comment type="caution">
    <text evidence="11">The sequence shown here is derived from an EMBL/GenBank/DDBJ whole genome shotgun (WGS) entry which is preliminary data.</text>
</comment>
<dbReference type="PANTHER" id="PTHR48111">
    <property type="entry name" value="REGULATOR OF RPOS"/>
    <property type="match status" value="1"/>
</dbReference>
<evidence type="ECO:0000256" key="2">
    <source>
        <dbReference type="ARBA" id="ARBA00023012"/>
    </source>
</evidence>
<keyword evidence="2" id="KW-0902">Two-component regulatory system</keyword>
<dbReference type="InterPro" id="IPR001867">
    <property type="entry name" value="OmpR/PhoB-type_DNA-bd"/>
</dbReference>
<dbReference type="SMART" id="SM00448">
    <property type="entry name" value="REC"/>
    <property type="match status" value="1"/>
</dbReference>
<reference evidence="11 12" key="1">
    <citation type="submission" date="2019-06" db="EMBL/GenBank/DDBJ databases">
        <title>Whole genome shotgun sequence of Glutamicibacter uratoxydans NBRC 15515.</title>
        <authorList>
            <person name="Hosoyama A."/>
            <person name="Uohara A."/>
            <person name="Ohji S."/>
            <person name="Ichikawa N."/>
        </authorList>
    </citation>
    <scope>NUCLEOTIDE SEQUENCE [LARGE SCALE GENOMIC DNA]</scope>
    <source>
        <strain evidence="11 12">NBRC 15515</strain>
    </source>
</reference>
<dbReference type="EMBL" id="BJNY01000002">
    <property type="protein sequence ID" value="GED05107.1"/>
    <property type="molecule type" value="Genomic_DNA"/>
</dbReference>
<protein>
    <submittedName>
        <fullName evidence="11">Transcriptional regulatory protein CseB</fullName>
    </submittedName>
</protein>
<dbReference type="SUPFAM" id="SSF52172">
    <property type="entry name" value="CheY-like"/>
    <property type="match status" value="1"/>
</dbReference>
<proteinExistence type="predicted"/>
<dbReference type="InterPro" id="IPR039420">
    <property type="entry name" value="WalR-like"/>
</dbReference>
<keyword evidence="4 7" id="KW-0238">DNA-binding</keyword>
<evidence type="ECO:0000256" key="7">
    <source>
        <dbReference type="PROSITE-ProRule" id="PRU01091"/>
    </source>
</evidence>
<dbReference type="Pfam" id="PF00072">
    <property type="entry name" value="Response_reg"/>
    <property type="match status" value="1"/>
</dbReference>
<dbReference type="CDD" id="cd00383">
    <property type="entry name" value="trans_reg_C"/>
    <property type="match status" value="1"/>
</dbReference>
<dbReference type="GO" id="GO:0000156">
    <property type="term" value="F:phosphorelay response regulator activity"/>
    <property type="evidence" value="ECO:0007669"/>
    <property type="project" value="TreeGrafter"/>
</dbReference>
<evidence type="ECO:0000313" key="12">
    <source>
        <dbReference type="Proteomes" id="UP000316612"/>
    </source>
</evidence>
<gene>
    <name evidence="11" type="primary">cseB</name>
    <name evidence="11" type="ORF">AUR04nite_06390</name>
</gene>
<evidence type="ECO:0000259" key="10">
    <source>
        <dbReference type="PROSITE" id="PS51755"/>
    </source>
</evidence>
<dbReference type="InterPro" id="IPR001789">
    <property type="entry name" value="Sig_transdc_resp-reg_receiver"/>
</dbReference>
<evidence type="ECO:0000256" key="8">
    <source>
        <dbReference type="SAM" id="MobiDB-lite"/>
    </source>
</evidence>
<keyword evidence="5" id="KW-0804">Transcription</keyword>
<evidence type="ECO:0000256" key="6">
    <source>
        <dbReference type="PROSITE-ProRule" id="PRU00169"/>
    </source>
</evidence>
<feature type="domain" description="Response regulatory" evidence="9">
    <location>
        <begin position="7"/>
        <end position="124"/>
    </location>
</feature>
<dbReference type="Proteomes" id="UP000316612">
    <property type="component" value="Unassembled WGS sequence"/>
</dbReference>
<dbReference type="PANTHER" id="PTHR48111:SF21">
    <property type="entry name" value="DNA-BINDING DUAL MASTER TRANSCRIPTIONAL REGULATOR RPAA"/>
    <property type="match status" value="1"/>
</dbReference>
<evidence type="ECO:0000256" key="5">
    <source>
        <dbReference type="ARBA" id="ARBA00023163"/>
    </source>
</evidence>
<keyword evidence="3" id="KW-0805">Transcription regulation</keyword>
<dbReference type="InterPro" id="IPR016032">
    <property type="entry name" value="Sig_transdc_resp-reg_C-effctor"/>
</dbReference>
<organism evidence="11 12">
    <name type="scientific">Glutamicibacter uratoxydans</name>
    <name type="common">Arthrobacter uratoxydans</name>
    <dbReference type="NCBI Taxonomy" id="43667"/>
    <lineage>
        <taxon>Bacteria</taxon>
        <taxon>Bacillati</taxon>
        <taxon>Actinomycetota</taxon>
        <taxon>Actinomycetes</taxon>
        <taxon>Micrococcales</taxon>
        <taxon>Micrococcaceae</taxon>
        <taxon>Glutamicibacter</taxon>
    </lineage>
</organism>
<dbReference type="GO" id="GO:0000976">
    <property type="term" value="F:transcription cis-regulatory region binding"/>
    <property type="evidence" value="ECO:0007669"/>
    <property type="project" value="TreeGrafter"/>
</dbReference>
<evidence type="ECO:0000256" key="4">
    <source>
        <dbReference type="ARBA" id="ARBA00023125"/>
    </source>
</evidence>
<dbReference type="CDD" id="cd17574">
    <property type="entry name" value="REC_OmpR"/>
    <property type="match status" value="1"/>
</dbReference>
<dbReference type="Gene3D" id="6.10.250.690">
    <property type="match status" value="1"/>
</dbReference>
<feature type="domain" description="OmpR/PhoB-type" evidence="10">
    <location>
        <begin position="138"/>
        <end position="233"/>
    </location>
</feature>
<dbReference type="SUPFAM" id="SSF46894">
    <property type="entry name" value="C-terminal effector domain of the bipartite response regulators"/>
    <property type="match status" value="1"/>
</dbReference>
<dbReference type="AlphaFoldDB" id="A0A4Y4DKF6"/>